<keyword evidence="1" id="KW-0472">Membrane</keyword>
<proteinExistence type="predicted"/>
<accession>A0A5N6TUD6</accession>
<dbReference type="AlphaFoldDB" id="A0A5N6TUD6"/>
<name>A0A5N6TUD6_ASPAV</name>
<dbReference type="Proteomes" id="UP000325780">
    <property type="component" value="Unassembled WGS sequence"/>
</dbReference>
<evidence type="ECO:0000256" key="1">
    <source>
        <dbReference type="SAM" id="Phobius"/>
    </source>
</evidence>
<evidence type="ECO:0000313" key="2">
    <source>
        <dbReference type="EMBL" id="KAE8149968.1"/>
    </source>
</evidence>
<gene>
    <name evidence="2" type="ORF">BDV25DRAFT_155312</name>
</gene>
<sequence>MTLLLTCPWRQSTTTEYLLLVPNLHWIPPSFFSGFGLVFLFSIFYYFGFPFSLVV</sequence>
<dbReference type="EMBL" id="ML742107">
    <property type="protein sequence ID" value="KAE8149968.1"/>
    <property type="molecule type" value="Genomic_DNA"/>
</dbReference>
<feature type="transmembrane region" description="Helical" evidence="1">
    <location>
        <begin position="26"/>
        <end position="47"/>
    </location>
</feature>
<evidence type="ECO:0000313" key="3">
    <source>
        <dbReference type="Proteomes" id="UP000325780"/>
    </source>
</evidence>
<reference evidence="2 3" key="1">
    <citation type="submission" date="2019-04" db="EMBL/GenBank/DDBJ databases">
        <title>Friends and foes A comparative genomics study of 23 Aspergillus species from section Flavi.</title>
        <authorList>
            <consortium name="DOE Joint Genome Institute"/>
            <person name="Kjaerbolling I."/>
            <person name="Vesth T."/>
            <person name="Frisvad J.C."/>
            <person name="Nybo J.L."/>
            <person name="Theobald S."/>
            <person name="Kildgaard S."/>
            <person name="Isbrandt T."/>
            <person name="Kuo A."/>
            <person name="Sato A."/>
            <person name="Lyhne E.K."/>
            <person name="Kogle M.E."/>
            <person name="Wiebenga A."/>
            <person name="Kun R.S."/>
            <person name="Lubbers R.J."/>
            <person name="Makela M.R."/>
            <person name="Barry K."/>
            <person name="Chovatia M."/>
            <person name="Clum A."/>
            <person name="Daum C."/>
            <person name="Haridas S."/>
            <person name="He G."/>
            <person name="LaButti K."/>
            <person name="Lipzen A."/>
            <person name="Mondo S."/>
            <person name="Riley R."/>
            <person name="Salamov A."/>
            <person name="Simmons B.A."/>
            <person name="Magnuson J.K."/>
            <person name="Henrissat B."/>
            <person name="Mortensen U.H."/>
            <person name="Larsen T.O."/>
            <person name="Devries R.P."/>
            <person name="Grigoriev I.V."/>
            <person name="Machida M."/>
            <person name="Baker S.E."/>
            <person name="Andersen M.R."/>
        </authorList>
    </citation>
    <scope>NUCLEOTIDE SEQUENCE [LARGE SCALE GENOMIC DNA]</scope>
    <source>
        <strain evidence="2 3">IBT 18842</strain>
    </source>
</reference>
<protein>
    <submittedName>
        <fullName evidence="2">Uncharacterized protein</fullName>
    </submittedName>
</protein>
<organism evidence="2 3">
    <name type="scientific">Aspergillus avenaceus</name>
    <dbReference type="NCBI Taxonomy" id="36643"/>
    <lineage>
        <taxon>Eukaryota</taxon>
        <taxon>Fungi</taxon>
        <taxon>Dikarya</taxon>
        <taxon>Ascomycota</taxon>
        <taxon>Pezizomycotina</taxon>
        <taxon>Eurotiomycetes</taxon>
        <taxon>Eurotiomycetidae</taxon>
        <taxon>Eurotiales</taxon>
        <taxon>Aspergillaceae</taxon>
        <taxon>Aspergillus</taxon>
        <taxon>Aspergillus subgen. Circumdati</taxon>
    </lineage>
</organism>
<keyword evidence="3" id="KW-1185">Reference proteome</keyword>
<keyword evidence="1" id="KW-1133">Transmembrane helix</keyword>
<keyword evidence="1" id="KW-0812">Transmembrane</keyword>